<reference evidence="1" key="1">
    <citation type="submission" date="2020-04" db="EMBL/GenBank/DDBJ databases">
        <authorList>
            <person name="Chiriac C."/>
            <person name="Salcher M."/>
            <person name="Ghai R."/>
            <person name="Kavagutti S V."/>
        </authorList>
    </citation>
    <scope>NUCLEOTIDE SEQUENCE</scope>
</reference>
<organism evidence="1">
    <name type="scientific">uncultured Caudovirales phage</name>
    <dbReference type="NCBI Taxonomy" id="2100421"/>
    <lineage>
        <taxon>Viruses</taxon>
        <taxon>Duplodnaviria</taxon>
        <taxon>Heunggongvirae</taxon>
        <taxon>Uroviricota</taxon>
        <taxon>Caudoviricetes</taxon>
        <taxon>Peduoviridae</taxon>
        <taxon>Maltschvirus</taxon>
        <taxon>Maltschvirus maltsch</taxon>
    </lineage>
</organism>
<dbReference type="EMBL" id="LR796547">
    <property type="protein sequence ID" value="CAB4150487.1"/>
    <property type="molecule type" value="Genomic_DNA"/>
</dbReference>
<sequence length="73" mass="8378">MKYAYISTQEQIYSYDGTLLGARVVQVQDTKDGLVDVIPDLFWADCDDITTPDNSYYDMADQQVKLRPIKPIE</sequence>
<evidence type="ECO:0000313" key="1">
    <source>
        <dbReference type="EMBL" id="CAB4150487.1"/>
    </source>
</evidence>
<gene>
    <name evidence="1" type="ORF">UFOVP577_3</name>
</gene>
<accession>A0A6J5MX49</accession>
<protein>
    <submittedName>
        <fullName evidence="1">Uncharacterized protein</fullName>
    </submittedName>
</protein>
<name>A0A6J5MX49_9CAUD</name>
<proteinExistence type="predicted"/>